<keyword evidence="5 7" id="KW-1133">Transmembrane helix</keyword>
<feature type="transmembrane region" description="Helical" evidence="7">
    <location>
        <begin position="177"/>
        <end position="200"/>
    </location>
</feature>
<dbReference type="EMBL" id="JBHTHX010002126">
    <property type="protein sequence ID" value="MFD0889954.1"/>
    <property type="molecule type" value="Genomic_DNA"/>
</dbReference>
<dbReference type="Gene3D" id="1.20.1250.20">
    <property type="entry name" value="MFS general substrate transporter like domains"/>
    <property type="match status" value="1"/>
</dbReference>
<gene>
    <name evidence="8" type="ORF">ACFQ08_35890</name>
</gene>
<accession>A0ABW3E1P9</accession>
<evidence type="ECO:0000256" key="4">
    <source>
        <dbReference type="ARBA" id="ARBA00022692"/>
    </source>
</evidence>
<feature type="transmembrane region" description="Helical" evidence="7">
    <location>
        <begin position="112"/>
        <end position="130"/>
    </location>
</feature>
<dbReference type="PANTHER" id="PTHR43266">
    <property type="entry name" value="MACROLIDE-EFFLUX PROTEIN"/>
    <property type="match status" value="1"/>
</dbReference>
<comment type="subcellular location">
    <subcellularLocation>
        <location evidence="1">Cell membrane</location>
        <topology evidence="1">Multi-pass membrane protein</topology>
    </subcellularLocation>
</comment>
<name>A0ABW3E1P9_9ACTN</name>
<feature type="transmembrane region" description="Helical" evidence="7">
    <location>
        <begin position="56"/>
        <end position="75"/>
    </location>
</feature>
<dbReference type="InterPro" id="IPR036259">
    <property type="entry name" value="MFS_trans_sf"/>
</dbReference>
<evidence type="ECO:0000256" key="7">
    <source>
        <dbReference type="SAM" id="Phobius"/>
    </source>
</evidence>
<reference evidence="9" key="1">
    <citation type="journal article" date="2019" name="Int. J. Syst. Evol. Microbiol.">
        <title>The Global Catalogue of Microorganisms (GCM) 10K type strain sequencing project: providing services to taxonomists for standard genome sequencing and annotation.</title>
        <authorList>
            <consortium name="The Broad Institute Genomics Platform"/>
            <consortium name="The Broad Institute Genome Sequencing Center for Infectious Disease"/>
            <person name="Wu L."/>
            <person name="Ma J."/>
        </authorList>
    </citation>
    <scope>NUCLEOTIDE SEQUENCE [LARGE SCALE GENOMIC DNA]</scope>
    <source>
        <strain evidence="9">CCUG 62974</strain>
    </source>
</reference>
<keyword evidence="2" id="KW-0813">Transport</keyword>
<comment type="caution">
    <text evidence="8">The sequence shown here is derived from an EMBL/GenBank/DDBJ whole genome shotgun (WGS) entry which is preliminary data.</text>
</comment>
<evidence type="ECO:0000256" key="5">
    <source>
        <dbReference type="ARBA" id="ARBA00022989"/>
    </source>
</evidence>
<keyword evidence="4 7" id="KW-0812">Transmembrane</keyword>
<evidence type="ECO:0000256" key="3">
    <source>
        <dbReference type="ARBA" id="ARBA00022475"/>
    </source>
</evidence>
<feature type="transmembrane region" description="Helical" evidence="7">
    <location>
        <begin position="81"/>
        <end position="100"/>
    </location>
</feature>
<evidence type="ECO:0000313" key="8">
    <source>
        <dbReference type="EMBL" id="MFD0889954.1"/>
    </source>
</evidence>
<protein>
    <recommendedName>
        <fullName evidence="10">MFS transporter</fullName>
    </recommendedName>
</protein>
<sequence>MPVDLVFETHSISEDNERGVATGWLPGRLSERGRALAAETLDGVRELARHRFLRRAMILTTVTNLMVNALIMIFITGSAGLSPLEVGLVLAAGGVGGVLGSTLTSGTEPGRAMLFTQMWIWVFALALPALDAHPVLFGLATLITGYTGARNNVAVRAYEIRNVDRGKLGRVVSVHRLAVYGAVCLAAPLGGFLVAAFGVHDAAVKLFRTMLAIAVVVTVVRLLRRAAEAGHR</sequence>
<evidence type="ECO:0000256" key="1">
    <source>
        <dbReference type="ARBA" id="ARBA00004651"/>
    </source>
</evidence>
<proteinExistence type="predicted"/>
<evidence type="ECO:0000256" key="2">
    <source>
        <dbReference type="ARBA" id="ARBA00022448"/>
    </source>
</evidence>
<keyword evidence="6 7" id="KW-0472">Membrane</keyword>
<keyword evidence="9" id="KW-1185">Reference proteome</keyword>
<dbReference type="Proteomes" id="UP001597024">
    <property type="component" value="Unassembled WGS sequence"/>
</dbReference>
<evidence type="ECO:0000313" key="9">
    <source>
        <dbReference type="Proteomes" id="UP001597024"/>
    </source>
</evidence>
<dbReference type="SUPFAM" id="SSF103473">
    <property type="entry name" value="MFS general substrate transporter"/>
    <property type="match status" value="1"/>
</dbReference>
<keyword evidence="3" id="KW-1003">Cell membrane</keyword>
<evidence type="ECO:0008006" key="10">
    <source>
        <dbReference type="Google" id="ProtNLM"/>
    </source>
</evidence>
<feature type="transmembrane region" description="Helical" evidence="7">
    <location>
        <begin position="206"/>
        <end position="223"/>
    </location>
</feature>
<evidence type="ECO:0000256" key="6">
    <source>
        <dbReference type="ARBA" id="ARBA00023136"/>
    </source>
</evidence>
<organism evidence="8 9">
    <name type="scientific">Streptosporangium algeriense</name>
    <dbReference type="NCBI Taxonomy" id="1682748"/>
    <lineage>
        <taxon>Bacteria</taxon>
        <taxon>Bacillati</taxon>
        <taxon>Actinomycetota</taxon>
        <taxon>Actinomycetes</taxon>
        <taxon>Streptosporangiales</taxon>
        <taxon>Streptosporangiaceae</taxon>
        <taxon>Streptosporangium</taxon>
    </lineage>
</organism>
<dbReference type="PANTHER" id="PTHR43266:SF2">
    <property type="entry name" value="MAJOR FACILITATOR SUPERFAMILY (MFS) PROFILE DOMAIN-CONTAINING PROTEIN"/>
    <property type="match status" value="1"/>
</dbReference>